<dbReference type="EMBL" id="FN655003">
    <property type="protein sequence ID" value="CBY37543.1"/>
    <property type="molecule type" value="Genomic_DNA"/>
</dbReference>
<organism evidence="5">
    <name type="scientific">Oikopleura dioica</name>
    <name type="common">Tunicate</name>
    <dbReference type="NCBI Taxonomy" id="34765"/>
    <lineage>
        <taxon>Eukaryota</taxon>
        <taxon>Metazoa</taxon>
        <taxon>Chordata</taxon>
        <taxon>Tunicata</taxon>
        <taxon>Appendicularia</taxon>
        <taxon>Copelata</taxon>
        <taxon>Oikopleuridae</taxon>
        <taxon>Oikopleura</taxon>
    </lineage>
</organism>
<evidence type="ECO:0008006" key="6">
    <source>
        <dbReference type="Google" id="ProtNLM"/>
    </source>
</evidence>
<evidence type="ECO:0000313" key="5">
    <source>
        <dbReference type="EMBL" id="CBY37543.1"/>
    </source>
</evidence>
<evidence type="ECO:0000256" key="3">
    <source>
        <dbReference type="ARBA" id="ARBA00022989"/>
    </source>
</evidence>
<dbReference type="Proteomes" id="UP000011014">
    <property type="component" value="Unassembled WGS sequence"/>
</dbReference>
<evidence type="ECO:0000256" key="2">
    <source>
        <dbReference type="ARBA" id="ARBA00022692"/>
    </source>
</evidence>
<accession>E4YPZ7</accession>
<proteinExistence type="predicted"/>
<evidence type="ECO:0000256" key="1">
    <source>
        <dbReference type="ARBA" id="ARBA00004141"/>
    </source>
</evidence>
<evidence type="ECO:0000256" key="4">
    <source>
        <dbReference type="ARBA" id="ARBA00023136"/>
    </source>
</evidence>
<dbReference type="AlphaFoldDB" id="E4YPZ7"/>
<dbReference type="GO" id="GO:0016020">
    <property type="term" value="C:membrane"/>
    <property type="evidence" value="ECO:0007669"/>
    <property type="project" value="UniProtKB-SubCell"/>
</dbReference>
<gene>
    <name evidence="5" type="ORF">GSOID_T00031010001</name>
</gene>
<dbReference type="InterPro" id="IPR008952">
    <property type="entry name" value="Tetraspanin_EC2_sf"/>
</dbReference>
<keyword evidence="3" id="KW-1133">Transmembrane helix</keyword>
<keyword evidence="2" id="KW-0812">Transmembrane</keyword>
<dbReference type="SUPFAM" id="SSF48652">
    <property type="entry name" value="Tetraspanin"/>
    <property type="match status" value="1"/>
</dbReference>
<keyword evidence="4" id="KW-0472">Membrane</keyword>
<dbReference type="Pfam" id="PF00335">
    <property type="entry name" value="Tetraspanin"/>
    <property type="match status" value="1"/>
</dbReference>
<comment type="subcellular location">
    <subcellularLocation>
        <location evidence="1">Membrane</location>
        <topology evidence="1">Multi-pass membrane protein</topology>
    </subcellularLocation>
</comment>
<dbReference type="Gene3D" id="1.10.1450.10">
    <property type="entry name" value="Tetraspanin"/>
    <property type="match status" value="1"/>
</dbReference>
<dbReference type="InterPro" id="IPR018499">
    <property type="entry name" value="Tetraspanin/Peripherin"/>
</dbReference>
<name>E4YPZ7_OIKDI</name>
<reference evidence="5" key="1">
    <citation type="journal article" date="2010" name="Science">
        <title>Plasticity of animal genome architecture unmasked by rapid evolution of a pelagic tunicate.</title>
        <authorList>
            <person name="Denoeud F."/>
            <person name="Henriet S."/>
            <person name="Mungpakdee S."/>
            <person name="Aury J.M."/>
            <person name="Da Silva C."/>
            <person name="Brinkmann H."/>
            <person name="Mikhaleva J."/>
            <person name="Olsen L.C."/>
            <person name="Jubin C."/>
            <person name="Canestro C."/>
            <person name="Bouquet J.M."/>
            <person name="Danks G."/>
            <person name="Poulain J."/>
            <person name="Campsteijn C."/>
            <person name="Adamski M."/>
            <person name="Cross I."/>
            <person name="Yadetie F."/>
            <person name="Muffato M."/>
            <person name="Louis A."/>
            <person name="Butcher S."/>
            <person name="Tsagkogeorga G."/>
            <person name="Konrad A."/>
            <person name="Singh S."/>
            <person name="Jensen M.F."/>
            <person name="Cong E.H."/>
            <person name="Eikeseth-Otteraa H."/>
            <person name="Noel B."/>
            <person name="Anthouard V."/>
            <person name="Porcel B.M."/>
            <person name="Kachouri-Lafond R."/>
            <person name="Nishino A."/>
            <person name="Ugolini M."/>
            <person name="Chourrout P."/>
            <person name="Nishida H."/>
            <person name="Aasland R."/>
            <person name="Huzurbazar S."/>
            <person name="Westhof E."/>
            <person name="Delsuc F."/>
            <person name="Lehrach H."/>
            <person name="Reinhardt R."/>
            <person name="Weissenbach J."/>
            <person name="Roy S.W."/>
            <person name="Artiguenave F."/>
            <person name="Postlethwait J.H."/>
            <person name="Manak J.R."/>
            <person name="Thompson E.M."/>
            <person name="Jaillon O."/>
            <person name="Du Pasquier L."/>
            <person name="Boudinot P."/>
            <person name="Liberles D.A."/>
            <person name="Volff J.N."/>
            <person name="Philippe H."/>
            <person name="Lenhard B."/>
            <person name="Roest Crollius H."/>
            <person name="Wincker P."/>
            <person name="Chourrout D."/>
        </authorList>
    </citation>
    <scope>NUCLEOTIDE SEQUENCE [LARGE SCALE GENOMIC DNA]</scope>
</reference>
<sequence length="152" mass="17057">MLSTGKNWVPEAANSTLTQMFEDWDGDGPVSRSWDILQEGYLCCGIEDAYDWQNDSPQFLDYAAHQHVNITAELIYPDSCCEIGSRYKNCGLVENGNYEWGCLYGVTEYALYQALIAGGIICVISGMEFISITWTFVFGAGQPVETPYKLYQ</sequence>
<protein>
    <recommendedName>
        <fullName evidence="6">Tetraspanin</fullName>
    </recommendedName>
</protein>